<dbReference type="InterPro" id="IPR029062">
    <property type="entry name" value="Class_I_gatase-like"/>
</dbReference>
<sequence length="250" mass="27065">MKIAIVATEGFEYSELTEPKKALTDAGFEAKVISPRSGQLRGWQKGDWADSVEVDATLSDSDPGQFDALVLPGGTLNADHLRTDREALAFVKHFTSSGKPIAAICHGAWALIEVDYVRSKKMTSVAAIKTDLINAGARWMDDEAVVDGNFVTSRTPDDLPAFNAAFIEVLKAPGVATTTNSGLAETTRHIIDARSIDELLTGEVPTGKQSRHAAAAVQEEKRGHQERSSKARTRPANKPSKSQRNGKQRR</sequence>
<dbReference type="GO" id="GO:0006508">
    <property type="term" value="P:proteolysis"/>
    <property type="evidence" value="ECO:0007669"/>
    <property type="project" value="UniProtKB-KW"/>
</dbReference>
<keyword evidence="4" id="KW-0378">Hydrolase</keyword>
<feature type="domain" description="DJ-1/PfpI" evidence="3">
    <location>
        <begin position="1"/>
        <end position="168"/>
    </location>
</feature>
<comment type="similarity">
    <text evidence="1">Belongs to the peptidase C56 family.</text>
</comment>
<dbReference type="PANTHER" id="PTHR42733:SF12">
    <property type="entry name" value="PROTEINASE"/>
    <property type="match status" value="1"/>
</dbReference>
<dbReference type="PROSITE" id="PS51276">
    <property type="entry name" value="PEPTIDASE_C56_PFPI"/>
    <property type="match status" value="1"/>
</dbReference>
<dbReference type="GO" id="GO:0008233">
    <property type="term" value="F:peptidase activity"/>
    <property type="evidence" value="ECO:0007669"/>
    <property type="project" value="UniProtKB-KW"/>
</dbReference>
<dbReference type="InterPro" id="IPR006286">
    <property type="entry name" value="C56_PfpI-like"/>
</dbReference>
<evidence type="ECO:0000259" key="3">
    <source>
        <dbReference type="Pfam" id="PF01965"/>
    </source>
</evidence>
<proteinExistence type="inferred from homology"/>
<evidence type="ECO:0000313" key="5">
    <source>
        <dbReference type="Proteomes" id="UP000249061"/>
    </source>
</evidence>
<evidence type="ECO:0000256" key="2">
    <source>
        <dbReference type="SAM" id="MobiDB-lite"/>
    </source>
</evidence>
<evidence type="ECO:0000313" key="4">
    <source>
        <dbReference type="EMBL" id="PZR15010.1"/>
    </source>
</evidence>
<reference evidence="4 5" key="1">
    <citation type="submission" date="2017-08" db="EMBL/GenBank/DDBJ databases">
        <title>Infants hospitalized years apart are colonized by the same room-sourced microbial strains.</title>
        <authorList>
            <person name="Brooks B."/>
            <person name="Olm M.R."/>
            <person name="Firek B.A."/>
            <person name="Baker R."/>
            <person name="Thomas B.C."/>
            <person name="Morowitz M.J."/>
            <person name="Banfield J.F."/>
        </authorList>
    </citation>
    <scope>NUCLEOTIDE SEQUENCE [LARGE SCALE GENOMIC DNA]</scope>
    <source>
        <strain evidence="4">S2_003_000_R2_14</strain>
    </source>
</reference>
<dbReference type="Proteomes" id="UP000249061">
    <property type="component" value="Unassembled WGS sequence"/>
</dbReference>
<dbReference type="Pfam" id="PF01965">
    <property type="entry name" value="DJ-1_PfpI"/>
    <property type="match status" value="1"/>
</dbReference>
<dbReference type="AlphaFoldDB" id="A0A2W5THL5"/>
<comment type="caution">
    <text evidence="4">The sequence shown here is derived from an EMBL/GenBank/DDBJ whole genome shotgun (WGS) entry which is preliminary data.</text>
</comment>
<organism evidence="4 5">
    <name type="scientific">Archangium gephyra</name>
    <dbReference type="NCBI Taxonomy" id="48"/>
    <lineage>
        <taxon>Bacteria</taxon>
        <taxon>Pseudomonadati</taxon>
        <taxon>Myxococcota</taxon>
        <taxon>Myxococcia</taxon>
        <taxon>Myxococcales</taxon>
        <taxon>Cystobacterineae</taxon>
        <taxon>Archangiaceae</taxon>
        <taxon>Archangium</taxon>
    </lineage>
</organism>
<dbReference type="CDD" id="cd03134">
    <property type="entry name" value="GATase1_PfpI_like"/>
    <property type="match status" value="1"/>
</dbReference>
<protein>
    <submittedName>
        <fullName evidence="4">Protease</fullName>
    </submittedName>
</protein>
<dbReference type="EMBL" id="QFQP01000006">
    <property type="protein sequence ID" value="PZR15010.1"/>
    <property type="molecule type" value="Genomic_DNA"/>
</dbReference>
<feature type="compositionally biased region" description="Basic and acidic residues" evidence="2">
    <location>
        <begin position="218"/>
        <end position="229"/>
    </location>
</feature>
<dbReference type="PROSITE" id="PS50096">
    <property type="entry name" value="IQ"/>
    <property type="match status" value="1"/>
</dbReference>
<keyword evidence="4" id="KW-0645">Protease</keyword>
<name>A0A2W5THL5_9BACT</name>
<dbReference type="NCBIfam" id="TIGR01382">
    <property type="entry name" value="PfpI"/>
    <property type="match status" value="1"/>
</dbReference>
<dbReference type="PANTHER" id="PTHR42733">
    <property type="entry name" value="DJ-1 PROTEIN"/>
    <property type="match status" value="1"/>
</dbReference>
<dbReference type="SUPFAM" id="SSF52317">
    <property type="entry name" value="Class I glutamine amidotransferase-like"/>
    <property type="match status" value="1"/>
</dbReference>
<feature type="region of interest" description="Disordered" evidence="2">
    <location>
        <begin position="203"/>
        <end position="250"/>
    </location>
</feature>
<dbReference type="InterPro" id="IPR002818">
    <property type="entry name" value="DJ-1/PfpI"/>
</dbReference>
<dbReference type="Gene3D" id="3.40.50.880">
    <property type="match status" value="1"/>
</dbReference>
<accession>A0A2W5THL5</accession>
<evidence type="ECO:0000256" key="1">
    <source>
        <dbReference type="ARBA" id="ARBA00008542"/>
    </source>
</evidence>
<gene>
    <name evidence="4" type="ORF">DI536_09545</name>
</gene>